<organism evidence="5">
    <name type="scientific">bioreactor metagenome</name>
    <dbReference type="NCBI Taxonomy" id="1076179"/>
    <lineage>
        <taxon>unclassified sequences</taxon>
        <taxon>metagenomes</taxon>
        <taxon>ecological metagenomes</taxon>
    </lineage>
</organism>
<keyword evidence="3" id="KW-0804">Transcription</keyword>
<dbReference type="SMART" id="SM00354">
    <property type="entry name" value="HTH_LACI"/>
    <property type="match status" value="1"/>
</dbReference>
<dbReference type="Pfam" id="PF00356">
    <property type="entry name" value="LacI"/>
    <property type="match status" value="1"/>
</dbReference>
<evidence type="ECO:0000256" key="3">
    <source>
        <dbReference type="ARBA" id="ARBA00023163"/>
    </source>
</evidence>
<dbReference type="CDD" id="cd01392">
    <property type="entry name" value="HTH_LacI"/>
    <property type="match status" value="1"/>
</dbReference>
<evidence type="ECO:0000256" key="1">
    <source>
        <dbReference type="ARBA" id="ARBA00023015"/>
    </source>
</evidence>
<comment type="caution">
    <text evidence="5">The sequence shown here is derived from an EMBL/GenBank/DDBJ whole genome shotgun (WGS) entry which is preliminary data.</text>
</comment>
<dbReference type="Gene3D" id="1.10.260.40">
    <property type="entry name" value="lambda repressor-like DNA-binding domains"/>
    <property type="match status" value="1"/>
</dbReference>
<keyword evidence="2" id="KW-0238">DNA-binding</keyword>
<evidence type="ECO:0000259" key="4">
    <source>
        <dbReference type="PROSITE" id="PS50932"/>
    </source>
</evidence>
<dbReference type="InterPro" id="IPR010982">
    <property type="entry name" value="Lambda_DNA-bd_dom_sf"/>
</dbReference>
<dbReference type="GO" id="GO:0003700">
    <property type="term" value="F:DNA-binding transcription factor activity"/>
    <property type="evidence" value="ECO:0007669"/>
    <property type="project" value="TreeGrafter"/>
</dbReference>
<dbReference type="PANTHER" id="PTHR30146:SF109">
    <property type="entry name" value="HTH-TYPE TRANSCRIPTIONAL REGULATOR GALS"/>
    <property type="match status" value="1"/>
</dbReference>
<dbReference type="PROSITE" id="PS50932">
    <property type="entry name" value="HTH_LACI_2"/>
    <property type="match status" value="1"/>
</dbReference>
<reference evidence="5" key="1">
    <citation type="submission" date="2019-08" db="EMBL/GenBank/DDBJ databases">
        <authorList>
            <person name="Kucharzyk K."/>
            <person name="Murdoch R.W."/>
            <person name="Higgins S."/>
            <person name="Loffler F."/>
        </authorList>
    </citation>
    <scope>NUCLEOTIDE SEQUENCE</scope>
</reference>
<keyword evidence="1" id="KW-0805">Transcription regulation</keyword>
<accession>A0A644X649</accession>
<dbReference type="AlphaFoldDB" id="A0A644X649"/>
<dbReference type="Pfam" id="PF13377">
    <property type="entry name" value="Peripla_BP_3"/>
    <property type="match status" value="1"/>
</dbReference>
<gene>
    <name evidence="5" type="primary">degA_8</name>
    <name evidence="5" type="ORF">SDC9_57990</name>
</gene>
<dbReference type="Gene3D" id="3.40.50.2300">
    <property type="match status" value="2"/>
</dbReference>
<dbReference type="SUPFAM" id="SSF47413">
    <property type="entry name" value="lambda repressor-like DNA-binding domains"/>
    <property type="match status" value="1"/>
</dbReference>
<feature type="domain" description="HTH lacI-type" evidence="4">
    <location>
        <begin position="6"/>
        <end position="60"/>
    </location>
</feature>
<dbReference type="CDD" id="cd06267">
    <property type="entry name" value="PBP1_LacI_sugar_binding-like"/>
    <property type="match status" value="1"/>
</dbReference>
<proteinExistence type="predicted"/>
<dbReference type="InterPro" id="IPR046335">
    <property type="entry name" value="LacI/GalR-like_sensor"/>
</dbReference>
<evidence type="ECO:0000313" key="5">
    <source>
        <dbReference type="EMBL" id="MPM11640.1"/>
    </source>
</evidence>
<evidence type="ECO:0000256" key="2">
    <source>
        <dbReference type="ARBA" id="ARBA00023125"/>
    </source>
</evidence>
<dbReference type="InterPro" id="IPR028082">
    <property type="entry name" value="Peripla_BP_I"/>
</dbReference>
<dbReference type="EMBL" id="VSSQ01001857">
    <property type="protein sequence ID" value="MPM11640.1"/>
    <property type="molecule type" value="Genomic_DNA"/>
</dbReference>
<sequence>MNTKKVTITDVAKEAGLSIATVSRVINHARNVDPESEKLIRHAMKKLGYVPAVKKQKLSLMALIVPSLENHFFSAVVEGVMREANKMLCHVVVYSSNGSAEQEAQCIMRAASLGISALLFCPLSDSSAAMLPDLFDPDFPLVIVYRRDYLKGASHIYYNNVEGGYIAAKYLLRGNHRHIAFFASFWQQPKESIADLIAYLDHPNRGSYSSLDRLEGYRRALAEFSLPLDQSLICMTGYDFPSGYATARDFLSRLRDFDAIICCNDAVAAGVLQALDEQHIAVPQQVSILGYDDSFLSEIARPSLSSIHQDPQKLGKRAFEQLQLILGGKKCDDIILQPSLKIRSSSRMRELD</sequence>
<dbReference type="GO" id="GO:0000976">
    <property type="term" value="F:transcription cis-regulatory region binding"/>
    <property type="evidence" value="ECO:0007669"/>
    <property type="project" value="TreeGrafter"/>
</dbReference>
<protein>
    <submittedName>
        <fullName evidence="5">HTH-type transcriptional regulator DegA</fullName>
    </submittedName>
</protein>
<name>A0A644X649_9ZZZZ</name>
<dbReference type="PRINTS" id="PR00036">
    <property type="entry name" value="HTHLACI"/>
</dbReference>
<dbReference type="SUPFAM" id="SSF53822">
    <property type="entry name" value="Periplasmic binding protein-like I"/>
    <property type="match status" value="1"/>
</dbReference>
<dbReference type="InterPro" id="IPR000843">
    <property type="entry name" value="HTH_LacI"/>
</dbReference>
<dbReference type="PANTHER" id="PTHR30146">
    <property type="entry name" value="LACI-RELATED TRANSCRIPTIONAL REPRESSOR"/>
    <property type="match status" value="1"/>
</dbReference>